<dbReference type="PANTHER" id="PTHR33137">
    <property type="entry name" value="MEDIATOR OF RNA POLYMERASE II TRANSCRIPTION SUBUNIT 15A-RELATED"/>
    <property type="match status" value="1"/>
</dbReference>
<keyword evidence="3" id="KW-1185">Reference proteome</keyword>
<feature type="compositionally biased region" description="Basic and acidic residues" evidence="1">
    <location>
        <begin position="748"/>
        <end position="762"/>
    </location>
</feature>
<feature type="compositionally biased region" description="Low complexity" evidence="1">
    <location>
        <begin position="692"/>
        <end position="708"/>
    </location>
</feature>
<dbReference type="GO" id="GO:0031490">
    <property type="term" value="F:chromatin DNA binding"/>
    <property type="evidence" value="ECO:0007669"/>
    <property type="project" value="InterPro"/>
</dbReference>
<dbReference type="PANTHER" id="PTHR33137:SF43">
    <property type="entry name" value="C2H2-TYPE DOMAIN-CONTAINING PROTEIN"/>
    <property type="match status" value="1"/>
</dbReference>
<evidence type="ECO:0000256" key="1">
    <source>
        <dbReference type="SAM" id="MobiDB-lite"/>
    </source>
</evidence>
<evidence type="ECO:0000313" key="3">
    <source>
        <dbReference type="Proteomes" id="UP000284706"/>
    </source>
</evidence>
<reference evidence="2 3" key="1">
    <citation type="journal article" date="2018" name="Evol. Lett.">
        <title>Horizontal gene cluster transfer increased hallucinogenic mushroom diversity.</title>
        <authorList>
            <person name="Reynolds H.T."/>
            <person name="Vijayakumar V."/>
            <person name="Gluck-Thaler E."/>
            <person name="Korotkin H.B."/>
            <person name="Matheny P.B."/>
            <person name="Slot J.C."/>
        </authorList>
    </citation>
    <scope>NUCLEOTIDE SEQUENCE [LARGE SCALE GENOMIC DNA]</scope>
    <source>
        <strain evidence="2 3">SRW20</strain>
    </source>
</reference>
<dbReference type="InterPro" id="IPR044661">
    <property type="entry name" value="MED15a/b/c-like"/>
</dbReference>
<sequence>MSSSGDESSEEHNHHPSTPDEDTSSVVPTEHTSSSTSASPPSSPTIRNRPIPLDVMSNFTTTQPNNPTGSANAAQAVPQPTTHIIHHTHAASPSTANPVQPSVVITQSAAPQSAPNPPAYAPLAPQQIMSQQIQPATVTTGPALVHSSYIMGPNGMPIRGSSKAPKTFRGHYTQIEEFIKHLERLFAQHQINLDSDKVKLILDYCSTAVRNFIKTTQEYINNDWTGLKSKLMESFDAERKEKKYTLVDVIKLVKKTVKKPIAKLEKWKKYVRDYETIAGNIHRRRQMADYDYNSYFWSGIHPEVRRAFAPILLVDFPAHNLSEPYKIDELNMVAEKYFKRDKFSDMLPNVMDWDSDSESDSDSDSDSGYESSDSDSDDEYRRRKSKKKKKLVKKRKDKGRKKQTDKETLTASKTEVDKLVESLNRLTLLNMNHNWHQQIHPNPYTYAASCSQCGEFVQQQQAYVGNTTVAAPITLQQPSMQQPMMPLSQPPMQQMYPSQMQQPPQQFATYPNSIPLGQGRPRNGPYRQNQQPYLCFGCFSPEHMLGECPRMQELMQQGVLDFDHNSRKFCMKQSRMPIFRRNGESLYKAAMRLNSVMPPHNMQAATHLVTVSDYPTDEAEAEALHTTTRSSKKTSEARDRATRIPKKPAREVFDGVYPPPRKVRKPKEGPVQFEEPTPAPVSEPVPPPPTQIPSSQPVPVNQQPAVQPFLPPVQPLMNPISQTDPPSTHTRLPTTAKPASKKRSPTFDTRKLKVDQDIRMAEPSEPIPRKTAKMLPKDPTPHHSKIADAALLANQRYHAKLILAKW</sequence>
<feature type="compositionally biased region" description="Pro residues" evidence="1">
    <location>
        <begin position="677"/>
        <end position="691"/>
    </location>
</feature>
<dbReference type="InParanoid" id="A0A409WTT7"/>
<organism evidence="2 3">
    <name type="scientific">Gymnopilus dilepis</name>
    <dbReference type="NCBI Taxonomy" id="231916"/>
    <lineage>
        <taxon>Eukaryota</taxon>
        <taxon>Fungi</taxon>
        <taxon>Dikarya</taxon>
        <taxon>Basidiomycota</taxon>
        <taxon>Agaricomycotina</taxon>
        <taxon>Agaricomycetes</taxon>
        <taxon>Agaricomycetidae</taxon>
        <taxon>Agaricales</taxon>
        <taxon>Agaricineae</taxon>
        <taxon>Hymenogastraceae</taxon>
        <taxon>Gymnopilus</taxon>
    </lineage>
</organism>
<protein>
    <submittedName>
        <fullName evidence="2">Uncharacterized protein</fullName>
    </submittedName>
</protein>
<feature type="compositionally biased region" description="Polar residues" evidence="1">
    <location>
        <begin position="719"/>
        <end position="733"/>
    </location>
</feature>
<gene>
    <name evidence="2" type="ORF">CVT26_014326</name>
</gene>
<feature type="compositionally biased region" description="Basic residues" evidence="1">
    <location>
        <begin position="382"/>
        <end position="401"/>
    </location>
</feature>
<dbReference type="Proteomes" id="UP000284706">
    <property type="component" value="Unassembled WGS sequence"/>
</dbReference>
<feature type="compositionally biased region" description="Acidic residues" evidence="1">
    <location>
        <begin position="354"/>
        <end position="378"/>
    </location>
</feature>
<proteinExistence type="predicted"/>
<name>A0A409WTT7_9AGAR</name>
<dbReference type="GO" id="GO:0003713">
    <property type="term" value="F:transcription coactivator activity"/>
    <property type="evidence" value="ECO:0007669"/>
    <property type="project" value="InterPro"/>
</dbReference>
<dbReference type="STRING" id="231916.A0A409WTT7"/>
<comment type="caution">
    <text evidence="2">The sequence shown here is derived from an EMBL/GenBank/DDBJ whole genome shotgun (WGS) entry which is preliminary data.</text>
</comment>
<dbReference type="EMBL" id="NHYE01004818">
    <property type="protein sequence ID" value="PPQ81881.1"/>
    <property type="molecule type" value="Genomic_DNA"/>
</dbReference>
<dbReference type="OrthoDB" id="3016331at2759"/>
<accession>A0A409WTT7</accession>
<feature type="region of interest" description="Disordered" evidence="1">
    <location>
        <begin position="621"/>
        <end position="783"/>
    </location>
</feature>
<evidence type="ECO:0000313" key="2">
    <source>
        <dbReference type="EMBL" id="PPQ81881.1"/>
    </source>
</evidence>
<dbReference type="AlphaFoldDB" id="A0A409WTT7"/>
<feature type="region of interest" description="Disordered" evidence="1">
    <location>
        <begin position="354"/>
        <end position="409"/>
    </location>
</feature>
<feature type="compositionally biased region" description="Basic and acidic residues" evidence="1">
    <location>
        <begin position="633"/>
        <end position="653"/>
    </location>
</feature>
<feature type="compositionally biased region" description="Polar residues" evidence="1">
    <location>
        <begin position="57"/>
        <end position="73"/>
    </location>
</feature>
<feature type="region of interest" description="Disordered" evidence="1">
    <location>
        <begin position="1"/>
        <end position="76"/>
    </location>
</feature>